<evidence type="ECO:0000313" key="4">
    <source>
        <dbReference type="EMBL" id="PSK85965.1"/>
    </source>
</evidence>
<organism evidence="4 5">
    <name type="scientific">Murinocardiopsis flavida</name>
    <dbReference type="NCBI Taxonomy" id="645275"/>
    <lineage>
        <taxon>Bacteria</taxon>
        <taxon>Bacillati</taxon>
        <taxon>Actinomycetota</taxon>
        <taxon>Actinomycetes</taxon>
        <taxon>Streptosporangiales</taxon>
        <taxon>Nocardiopsidaceae</taxon>
        <taxon>Murinocardiopsis</taxon>
    </lineage>
</organism>
<dbReference type="InterPro" id="IPR018376">
    <property type="entry name" value="Enoyl-CoA_hyd/isom_CS"/>
</dbReference>
<evidence type="ECO:0000313" key="5">
    <source>
        <dbReference type="Proteomes" id="UP000240542"/>
    </source>
</evidence>
<dbReference type="PROSITE" id="PS00166">
    <property type="entry name" value="ENOYL_COA_HYDRATASE"/>
    <property type="match status" value="1"/>
</dbReference>
<sequence>MTATAELTVDGHVAVLRLANPPLNIITAEMRPHILAAIERVRAAEDIRALVVTGAGERAFCAGADLNEEADLTPETVRRFLADDCAIYDGLAELPVPVIAAVNGHCMGGGLELALSCDLRVAADDAKHRAAGVRVGLVVSTTRITRLAGPAVAKDVVLTGRTFSGAEALRLGLATLAVPRGEVLATALDMAAEIASRAPLAVRRAKTAIEEAAELPFAEAMERELDHFAALSATADHKHAIEAFFERRTPRFTGR</sequence>
<dbReference type="PANTHER" id="PTHR11941">
    <property type="entry name" value="ENOYL-COA HYDRATASE-RELATED"/>
    <property type="match status" value="1"/>
</dbReference>
<dbReference type="PANTHER" id="PTHR11941:SF54">
    <property type="entry name" value="ENOYL-COA HYDRATASE, MITOCHONDRIAL"/>
    <property type="match status" value="1"/>
</dbReference>
<comment type="caution">
    <text evidence="4">The sequence shown here is derived from an EMBL/GenBank/DDBJ whole genome shotgun (WGS) entry which is preliminary data.</text>
</comment>
<dbReference type="InterPro" id="IPR029045">
    <property type="entry name" value="ClpP/crotonase-like_dom_sf"/>
</dbReference>
<dbReference type="InterPro" id="IPR001753">
    <property type="entry name" value="Enoyl-CoA_hydra/iso"/>
</dbReference>
<accession>A0A2P8CLX4</accession>
<keyword evidence="2" id="KW-0456">Lyase</keyword>
<evidence type="ECO:0000256" key="2">
    <source>
        <dbReference type="ARBA" id="ARBA00023239"/>
    </source>
</evidence>
<gene>
    <name evidence="4" type="ORF">CLV63_13724</name>
</gene>
<dbReference type="EMBL" id="PYGA01000037">
    <property type="protein sequence ID" value="PSK85965.1"/>
    <property type="molecule type" value="Genomic_DNA"/>
</dbReference>
<dbReference type="RefSeq" id="WP_106586837.1">
    <property type="nucleotide sequence ID" value="NZ_PYGA01000037.1"/>
</dbReference>
<evidence type="ECO:0000256" key="1">
    <source>
        <dbReference type="ARBA" id="ARBA00005254"/>
    </source>
</evidence>
<comment type="similarity">
    <text evidence="1 3">Belongs to the enoyl-CoA hydratase/isomerase family.</text>
</comment>
<dbReference type="GO" id="GO:0006635">
    <property type="term" value="P:fatty acid beta-oxidation"/>
    <property type="evidence" value="ECO:0007669"/>
    <property type="project" value="TreeGrafter"/>
</dbReference>
<dbReference type="SUPFAM" id="SSF52096">
    <property type="entry name" value="ClpP/crotonase"/>
    <property type="match status" value="1"/>
</dbReference>
<protein>
    <submittedName>
        <fullName evidence="4">Enoyl-CoA hydratase</fullName>
    </submittedName>
</protein>
<proteinExistence type="inferred from homology"/>
<dbReference type="Proteomes" id="UP000240542">
    <property type="component" value="Unassembled WGS sequence"/>
</dbReference>
<name>A0A2P8CLX4_9ACTN</name>
<dbReference type="OrthoDB" id="8452484at2"/>
<evidence type="ECO:0000256" key="3">
    <source>
        <dbReference type="RuleBase" id="RU003707"/>
    </source>
</evidence>
<dbReference type="CDD" id="cd06558">
    <property type="entry name" value="crotonase-like"/>
    <property type="match status" value="1"/>
</dbReference>
<dbReference type="Gene3D" id="3.90.226.10">
    <property type="entry name" value="2-enoyl-CoA Hydratase, Chain A, domain 1"/>
    <property type="match status" value="1"/>
</dbReference>
<dbReference type="Pfam" id="PF00378">
    <property type="entry name" value="ECH_1"/>
    <property type="match status" value="1"/>
</dbReference>
<dbReference type="GO" id="GO:0016836">
    <property type="term" value="F:hydro-lyase activity"/>
    <property type="evidence" value="ECO:0007669"/>
    <property type="project" value="UniProtKB-ARBA"/>
</dbReference>
<dbReference type="FunFam" id="1.10.12.10:FF:000001">
    <property type="entry name" value="Probable enoyl-CoA hydratase, mitochondrial"/>
    <property type="match status" value="1"/>
</dbReference>
<keyword evidence="5" id="KW-1185">Reference proteome</keyword>
<reference evidence="4 5" key="1">
    <citation type="submission" date="2018-03" db="EMBL/GenBank/DDBJ databases">
        <title>Genomic Encyclopedia of Archaeal and Bacterial Type Strains, Phase II (KMG-II): from individual species to whole genera.</title>
        <authorList>
            <person name="Goeker M."/>
        </authorList>
    </citation>
    <scope>NUCLEOTIDE SEQUENCE [LARGE SCALE GENOMIC DNA]</scope>
    <source>
        <strain evidence="4 5">DSM 45312</strain>
    </source>
</reference>
<dbReference type="AlphaFoldDB" id="A0A2P8CLX4"/>